<dbReference type="Pfam" id="PF25976">
    <property type="entry name" value="LpqB_N"/>
    <property type="match status" value="1"/>
</dbReference>
<dbReference type="RefSeq" id="WP_100363578.1">
    <property type="nucleotide sequence ID" value="NZ_PGFF01000001.1"/>
</dbReference>
<organism evidence="3 4">
    <name type="scientific">Diaminobutyricimonas aerilata</name>
    <dbReference type="NCBI Taxonomy" id="1162967"/>
    <lineage>
        <taxon>Bacteria</taxon>
        <taxon>Bacillati</taxon>
        <taxon>Actinomycetota</taxon>
        <taxon>Actinomycetes</taxon>
        <taxon>Micrococcales</taxon>
        <taxon>Microbacteriaceae</taxon>
        <taxon>Diaminobutyricimonas</taxon>
    </lineage>
</organism>
<evidence type="ECO:0000259" key="2">
    <source>
        <dbReference type="SMART" id="SM00909"/>
    </source>
</evidence>
<keyword evidence="1" id="KW-0732">Signal</keyword>
<comment type="caution">
    <text evidence="3">The sequence shown here is derived from an EMBL/GenBank/DDBJ whole genome shotgun (WGS) entry which is preliminary data.</text>
</comment>
<name>A0A2M9CH62_9MICO</name>
<dbReference type="Pfam" id="PF10647">
    <property type="entry name" value="Gmad1"/>
    <property type="match status" value="1"/>
</dbReference>
<dbReference type="Pfam" id="PF10646">
    <property type="entry name" value="Germane"/>
    <property type="match status" value="1"/>
</dbReference>
<accession>A0A2M9CH62</accession>
<dbReference type="InterPro" id="IPR018910">
    <property type="entry name" value="LpqB_C"/>
</dbReference>
<keyword evidence="4" id="KW-1185">Reference proteome</keyword>
<feature type="chain" id="PRO_5038676631" evidence="1">
    <location>
        <begin position="24"/>
        <end position="556"/>
    </location>
</feature>
<dbReference type="AlphaFoldDB" id="A0A2M9CH62"/>
<dbReference type="SMART" id="SM00909">
    <property type="entry name" value="Germane"/>
    <property type="match status" value="1"/>
</dbReference>
<dbReference type="EMBL" id="PGFF01000001">
    <property type="protein sequence ID" value="PJJ71261.1"/>
    <property type="molecule type" value="Genomic_DNA"/>
</dbReference>
<gene>
    <name evidence="3" type="ORF">CLV46_0803</name>
</gene>
<dbReference type="PROSITE" id="PS51257">
    <property type="entry name" value="PROKAR_LIPOPROTEIN"/>
    <property type="match status" value="1"/>
</dbReference>
<proteinExistence type="predicted"/>
<evidence type="ECO:0000313" key="4">
    <source>
        <dbReference type="Proteomes" id="UP000228758"/>
    </source>
</evidence>
<evidence type="ECO:0000256" key="1">
    <source>
        <dbReference type="SAM" id="SignalP"/>
    </source>
</evidence>
<dbReference type="OrthoDB" id="3226781at2"/>
<reference evidence="3 4" key="1">
    <citation type="submission" date="2017-11" db="EMBL/GenBank/DDBJ databases">
        <title>Genomic Encyclopedia of Archaeal and Bacterial Type Strains, Phase II (KMG-II): From Individual Species to Whole Genera.</title>
        <authorList>
            <person name="Goeker M."/>
        </authorList>
    </citation>
    <scope>NUCLEOTIDE SEQUENCE [LARGE SCALE GENOMIC DNA]</scope>
    <source>
        <strain evidence="3 4">DSM 27393</strain>
    </source>
</reference>
<dbReference type="InterPro" id="IPR059026">
    <property type="entry name" value="LpqB_N"/>
</dbReference>
<protein>
    <submittedName>
        <fullName evidence="3">Sporulation and spore germination protein</fullName>
    </submittedName>
</protein>
<feature type="domain" description="GerMN" evidence="2">
    <location>
        <begin position="202"/>
        <end position="291"/>
    </location>
</feature>
<evidence type="ECO:0000313" key="3">
    <source>
        <dbReference type="EMBL" id="PJJ71261.1"/>
    </source>
</evidence>
<sequence>MTSRMRGVTALAIAALFALVGCAGVPTSGAVSEGEPFDADTAPEFALRPNGPQPDATPEDIVNGFLRAGASPQGGYAIARLFLTDDFRDEWNPNAGVSIRSEARGTTSPDEETVEYSFTTAAAVDDSGRYSEQRTASSTTRVFRLTQDDDGQWRINEAPDGIVVSRDTFTTVFDPYEIWYFEPAFRYLVPELRWFASRANVATAVVAAQLQAPPAWLEGAVVNEFPAGTTIAGGVEIEGGVATVDLSEQAASTSEQQRDRMRQQLLATLRSGFGVGSVVLTADAFPIQVPSDATQAAITQPLVQPAPLIAREGDVGFASGSAVTGLGALGSAIGALGPTAVTLGPGRDGAAVRAPGGVYFVRSGQDPLLVDARDAAIAPSIDPFGFVWSATSTGPPDVRATGADGTQHPIDLRLPPDARLVSLDVSRDGSRLLVYCSTDAGPQLAVVGIVRDEGVPVGVSGIPEQLPVEPGTPIDAEWADGTSVTALSDTASGEVLTLYPIGGPRTRIGGIAGATRVASGNGGASGLFVLVGDEVLQRRGSSWQSVGAASVLGTQQ</sequence>
<dbReference type="Proteomes" id="UP000228758">
    <property type="component" value="Unassembled WGS sequence"/>
</dbReference>
<dbReference type="InterPro" id="IPR019606">
    <property type="entry name" value="GerMN"/>
</dbReference>
<feature type="signal peptide" evidence="1">
    <location>
        <begin position="1"/>
        <end position="23"/>
    </location>
</feature>